<dbReference type="EMBL" id="JAGRRH010000014">
    <property type="protein sequence ID" value="KAG7358065.1"/>
    <property type="molecule type" value="Genomic_DNA"/>
</dbReference>
<dbReference type="EMBL" id="JAGRRH010000081">
    <property type="protein sequence ID" value="KAG7337539.1"/>
    <property type="molecule type" value="Genomic_DNA"/>
</dbReference>
<evidence type="ECO:0000313" key="3">
    <source>
        <dbReference type="Proteomes" id="UP000693970"/>
    </source>
</evidence>
<keyword evidence="3" id="KW-1185">Reference proteome</keyword>
<evidence type="ECO:0000313" key="2">
    <source>
        <dbReference type="EMBL" id="KAG7358065.1"/>
    </source>
</evidence>
<reference evidence="1" key="2">
    <citation type="submission" date="2021-04" db="EMBL/GenBank/DDBJ databases">
        <authorList>
            <person name="Podell S."/>
        </authorList>
    </citation>
    <scope>NUCLEOTIDE SEQUENCE</scope>
    <source>
        <strain evidence="1">Hildebrandi</strain>
    </source>
</reference>
<gene>
    <name evidence="2" type="ORF">IV203_014652</name>
    <name evidence="1" type="ORF">IV203_018985</name>
</gene>
<sequence length="125" mass="12896">MNFFPDPAEIVVDGGPIPAAAAAAAAAAIAPDGGGGAAAAAVGGHLTLNNVRDGRLADRARQGSSTCNPERLSFLEAKAKRRRYRSESRQARATHYTCMAAAFIVFRLIGAFRGVEFKTFGGSGG</sequence>
<accession>A0A9K3K6D8</accession>
<comment type="caution">
    <text evidence="1">The sequence shown here is derived from an EMBL/GenBank/DDBJ whole genome shotgun (WGS) entry which is preliminary data.</text>
</comment>
<dbReference type="Proteomes" id="UP000693970">
    <property type="component" value="Unassembled WGS sequence"/>
</dbReference>
<organism evidence="1 3">
    <name type="scientific">Nitzschia inconspicua</name>
    <dbReference type="NCBI Taxonomy" id="303405"/>
    <lineage>
        <taxon>Eukaryota</taxon>
        <taxon>Sar</taxon>
        <taxon>Stramenopiles</taxon>
        <taxon>Ochrophyta</taxon>
        <taxon>Bacillariophyta</taxon>
        <taxon>Bacillariophyceae</taxon>
        <taxon>Bacillariophycidae</taxon>
        <taxon>Bacillariales</taxon>
        <taxon>Bacillariaceae</taxon>
        <taxon>Nitzschia</taxon>
    </lineage>
</organism>
<evidence type="ECO:0000313" key="1">
    <source>
        <dbReference type="EMBL" id="KAG7337539.1"/>
    </source>
</evidence>
<proteinExistence type="predicted"/>
<dbReference type="AlphaFoldDB" id="A0A9K3K6D8"/>
<reference evidence="1" key="1">
    <citation type="journal article" date="2021" name="Sci. Rep.">
        <title>Diploid genomic architecture of Nitzschia inconspicua, an elite biomass production diatom.</title>
        <authorList>
            <person name="Oliver A."/>
            <person name="Podell S."/>
            <person name="Pinowska A."/>
            <person name="Traller J.C."/>
            <person name="Smith S.R."/>
            <person name="McClure R."/>
            <person name="Beliaev A."/>
            <person name="Bohutskyi P."/>
            <person name="Hill E.A."/>
            <person name="Rabines A."/>
            <person name="Zheng H."/>
            <person name="Allen L.Z."/>
            <person name="Kuo A."/>
            <person name="Grigoriev I.V."/>
            <person name="Allen A.E."/>
            <person name="Hazlebeck D."/>
            <person name="Allen E.E."/>
        </authorList>
    </citation>
    <scope>NUCLEOTIDE SEQUENCE</scope>
    <source>
        <strain evidence="1">Hildebrandi</strain>
    </source>
</reference>
<name>A0A9K3K6D8_9STRA</name>
<protein>
    <submittedName>
        <fullName evidence="1">Uncharacterized protein</fullName>
    </submittedName>
</protein>